<keyword evidence="4" id="KW-1185">Reference proteome</keyword>
<organism evidence="3 4">
    <name type="scientific">Zea mays</name>
    <name type="common">Maize</name>
    <dbReference type="NCBI Taxonomy" id="4577"/>
    <lineage>
        <taxon>Eukaryota</taxon>
        <taxon>Viridiplantae</taxon>
        <taxon>Streptophyta</taxon>
        <taxon>Embryophyta</taxon>
        <taxon>Tracheophyta</taxon>
        <taxon>Spermatophyta</taxon>
        <taxon>Magnoliopsida</taxon>
        <taxon>Liliopsida</taxon>
        <taxon>Poales</taxon>
        <taxon>Poaceae</taxon>
        <taxon>PACMAD clade</taxon>
        <taxon>Panicoideae</taxon>
        <taxon>Andropogonodae</taxon>
        <taxon>Andropogoneae</taxon>
        <taxon>Tripsacinae</taxon>
        <taxon>Zea</taxon>
    </lineage>
</organism>
<reference evidence="3" key="2">
    <citation type="submission" date="2019-07" db="EMBL/GenBank/DDBJ databases">
        <authorList>
            <person name="Seetharam A."/>
            <person name="Woodhouse M."/>
            <person name="Cannon E."/>
        </authorList>
    </citation>
    <scope>NUCLEOTIDE SEQUENCE [LARGE SCALE GENOMIC DNA]</scope>
    <source>
        <strain evidence="3">cv. B73</strain>
    </source>
</reference>
<dbReference type="Proteomes" id="UP000007305">
    <property type="component" value="Chromosome 2"/>
</dbReference>
<reference evidence="3" key="3">
    <citation type="submission" date="2021-05" db="UniProtKB">
        <authorList>
            <consortium name="EnsemblPlants"/>
        </authorList>
    </citation>
    <scope>IDENTIFICATION</scope>
    <source>
        <strain evidence="3">cv. B73</strain>
    </source>
</reference>
<protein>
    <submittedName>
        <fullName evidence="2">SAUR40-auxin-responsive SAUR family member</fullName>
    </submittedName>
</protein>
<gene>
    <name evidence="3" type="primary">LOC100286042</name>
    <name evidence="2" type="ORF">ZEAMMB73_Zm00001d006275</name>
</gene>
<proteinExistence type="inferred from homology"/>
<evidence type="ECO:0000313" key="3">
    <source>
        <dbReference type="EnsemblPlants" id="Zm00001eb104100_P001"/>
    </source>
</evidence>
<reference evidence="2 4" key="1">
    <citation type="submission" date="2015-12" db="EMBL/GenBank/DDBJ databases">
        <title>Update maize B73 reference genome by single molecule sequencing technologies.</title>
        <authorList>
            <consortium name="Maize Genome Sequencing Project"/>
            <person name="Ware D."/>
        </authorList>
    </citation>
    <scope>NUCLEOTIDE SEQUENCE [LARGE SCALE GENOMIC DNA]</scope>
    <source>
        <strain evidence="4">cv. B73</strain>
        <tissue evidence="2">Seedling</tissue>
    </source>
</reference>
<accession>A0A1D6EUC2</accession>
<evidence type="ECO:0000313" key="4">
    <source>
        <dbReference type="Proteomes" id="UP000007305"/>
    </source>
</evidence>
<dbReference type="PANTHER" id="PTHR31175">
    <property type="entry name" value="AUXIN-RESPONSIVE FAMILY PROTEIN"/>
    <property type="match status" value="1"/>
</dbReference>
<sequence length="137" mass="15233">MINPKKLAQLARKWQRVKIATKDDDRCCTISPIAGRGHCTVYTVDGSRFEVPLAYLRSVVFSELLRMAAEEFGFTGNGRITLPCDAAVVEYMICLLQRNASEEVEKAFLSSVVMPCQQSSYPTPPVVLHQQFAVCSS</sequence>
<dbReference type="EMBL" id="CM007648">
    <property type="protein sequence ID" value="ONM23266.1"/>
    <property type="molecule type" value="Genomic_DNA"/>
</dbReference>
<dbReference type="Gramene" id="Zm00001eb104100_T001">
    <property type="protein sequence ID" value="Zm00001eb104100_P001"/>
    <property type="gene ID" value="Zm00001eb104100"/>
</dbReference>
<dbReference type="eggNOG" id="ENOG502S4GQ">
    <property type="taxonomic scope" value="Eukaryota"/>
</dbReference>
<dbReference type="ExpressionAtlas" id="A0A1D6EUC2">
    <property type="expression patterns" value="baseline and differential"/>
</dbReference>
<dbReference type="OrthoDB" id="605123at2759"/>
<comment type="similarity">
    <text evidence="1">Belongs to the ARG7 family.</text>
</comment>
<dbReference type="RefSeq" id="NP_001152402.2">
    <property type="nucleotide sequence ID" value="NM_001158930.2"/>
</dbReference>
<evidence type="ECO:0000256" key="1">
    <source>
        <dbReference type="ARBA" id="ARBA00006974"/>
    </source>
</evidence>
<dbReference type="PaxDb" id="4577-GRMZM2G042741_P01"/>
<dbReference type="OMA" id="VIPCQHS"/>
<dbReference type="PANTHER" id="PTHR31175:SF24">
    <property type="entry name" value="OS09G0545500 PROTEIN"/>
    <property type="match status" value="1"/>
</dbReference>
<dbReference type="AlphaFoldDB" id="A0A1D6EUC2"/>
<dbReference type="Pfam" id="PF02519">
    <property type="entry name" value="Auxin_inducible"/>
    <property type="match status" value="1"/>
</dbReference>
<dbReference type="InterPro" id="IPR003676">
    <property type="entry name" value="SAUR_fam"/>
</dbReference>
<evidence type="ECO:0000313" key="2">
    <source>
        <dbReference type="EMBL" id="ONM23266.1"/>
    </source>
</evidence>
<dbReference type="SMR" id="A0A1D6EUC2"/>
<dbReference type="GeneID" id="100286042"/>
<dbReference type="GO" id="GO:0009733">
    <property type="term" value="P:response to auxin"/>
    <property type="evidence" value="ECO:0007669"/>
    <property type="project" value="InterPro"/>
</dbReference>
<name>A0A1D6EUC2_MAIZE</name>
<dbReference type="EnsemblPlants" id="Zm00001eb104100_T001">
    <property type="protein sequence ID" value="Zm00001eb104100_P001"/>
    <property type="gene ID" value="Zm00001eb104100"/>
</dbReference>